<dbReference type="PANTHER" id="PTHR10027:SF10">
    <property type="entry name" value="SLOWPOKE 2, ISOFORM D"/>
    <property type="match status" value="1"/>
</dbReference>
<evidence type="ECO:0000256" key="12">
    <source>
        <dbReference type="SAM" id="Phobius"/>
    </source>
</evidence>
<dbReference type="STRING" id="237069.SAMN05216498_2606"/>
<comment type="catalytic activity">
    <reaction evidence="11">
        <text>K(+)(in) = K(+)(out)</text>
        <dbReference type="Rhea" id="RHEA:29463"/>
        <dbReference type="ChEBI" id="CHEBI:29103"/>
    </reaction>
</comment>
<keyword evidence="9 12" id="KW-0472">Membrane</keyword>
<keyword evidence="8" id="KW-0406">Ion transport</keyword>
<protein>
    <submittedName>
        <fullName evidence="15">Voltage-gated potassium channel</fullName>
    </submittedName>
</protein>
<evidence type="ECO:0000256" key="5">
    <source>
        <dbReference type="ARBA" id="ARBA00022826"/>
    </source>
</evidence>
<evidence type="ECO:0000256" key="1">
    <source>
        <dbReference type="ARBA" id="ARBA00004651"/>
    </source>
</evidence>
<comment type="subcellular location">
    <subcellularLocation>
        <location evidence="1">Cell membrane</location>
        <topology evidence="1">Multi-pass membrane protein</topology>
    </subcellularLocation>
</comment>
<keyword evidence="7 12" id="KW-1133">Transmembrane helix</keyword>
<evidence type="ECO:0000259" key="14">
    <source>
        <dbReference type="Pfam" id="PF22614"/>
    </source>
</evidence>
<proteinExistence type="predicted"/>
<evidence type="ECO:0000256" key="3">
    <source>
        <dbReference type="ARBA" id="ARBA00022538"/>
    </source>
</evidence>
<keyword evidence="2" id="KW-0813">Transport</keyword>
<evidence type="ECO:0000256" key="11">
    <source>
        <dbReference type="ARBA" id="ARBA00034430"/>
    </source>
</evidence>
<evidence type="ECO:0000256" key="10">
    <source>
        <dbReference type="ARBA" id="ARBA00023303"/>
    </source>
</evidence>
<dbReference type="SUPFAM" id="SSF81324">
    <property type="entry name" value="Voltage-gated potassium channels"/>
    <property type="match status" value="1"/>
</dbReference>
<name>A0A1H0CNE0_9BACI</name>
<dbReference type="Gene3D" id="1.10.287.70">
    <property type="match status" value="1"/>
</dbReference>
<dbReference type="GO" id="GO:0005886">
    <property type="term" value="C:plasma membrane"/>
    <property type="evidence" value="ECO:0007669"/>
    <property type="project" value="UniProtKB-SubCell"/>
</dbReference>
<dbReference type="GO" id="GO:0005267">
    <property type="term" value="F:potassium channel activity"/>
    <property type="evidence" value="ECO:0007669"/>
    <property type="project" value="UniProtKB-KW"/>
</dbReference>
<evidence type="ECO:0000256" key="8">
    <source>
        <dbReference type="ARBA" id="ARBA00023065"/>
    </source>
</evidence>
<dbReference type="AlphaFoldDB" id="A0A1H0CNE0"/>
<dbReference type="Gene3D" id="3.40.50.720">
    <property type="entry name" value="NAD(P)-binding Rossmann-like Domain"/>
    <property type="match status" value="1"/>
</dbReference>
<dbReference type="InterPro" id="IPR047871">
    <property type="entry name" value="K_chnl_Slo-like"/>
</dbReference>
<accession>A0A1H0CNE0</accession>
<gene>
    <name evidence="15" type="ORF">SAMN05216498_2606</name>
</gene>
<keyword evidence="5" id="KW-0631">Potassium channel</keyword>
<evidence type="ECO:0000313" key="16">
    <source>
        <dbReference type="Proteomes" id="UP000199334"/>
    </source>
</evidence>
<sequence>MFFRLIRRKIYKVDNKLVYTILLLFFILFSSYIIQVIEPETFASYSTALWWVMTTVTTVGYGDISPVTVAGQLFAMTAVYIIGIGLMGVFIGYIVDTIQEYRKNKEEGKLKYKDFNHYIIINYTKRSKDTIEELLNIHEDKDIVLIDESLDRTPIKHDRIHFISGNPANPRTLYQANINECHSVLIFASDHVENYSLSDGQTLLIATTIEGLGHQEGFDVYTIAEILFEQHISAFKHSKVDEFITPNKTSAHLIAKSATYNGTSEMFRQLTSSNYGDDIFAIKKHPTWSTYRDAYIYLLDRGATLLSAENQLDIAKRADESIPDDTELLIICNQENYDKIVQELAV</sequence>
<feature type="transmembrane region" description="Helical" evidence="12">
    <location>
        <begin position="73"/>
        <end position="95"/>
    </location>
</feature>
<dbReference type="Pfam" id="PF07885">
    <property type="entry name" value="Ion_trans_2"/>
    <property type="match status" value="1"/>
</dbReference>
<dbReference type="RefSeq" id="WP_176753040.1">
    <property type="nucleotide sequence ID" value="NZ_BJVZ01000002.1"/>
</dbReference>
<dbReference type="InterPro" id="IPR036291">
    <property type="entry name" value="NAD(P)-bd_dom_sf"/>
</dbReference>
<keyword evidence="3" id="KW-0633">Potassium transport</keyword>
<feature type="transmembrane region" description="Helical" evidence="12">
    <location>
        <begin position="17"/>
        <end position="37"/>
    </location>
</feature>
<keyword evidence="6" id="KW-0630">Potassium</keyword>
<reference evidence="15 16" key="1">
    <citation type="submission" date="2016-10" db="EMBL/GenBank/DDBJ databases">
        <authorList>
            <person name="de Groot N.N."/>
        </authorList>
    </citation>
    <scope>NUCLEOTIDE SEQUENCE [LARGE SCALE GENOMIC DNA]</scope>
    <source>
        <strain evidence="15 16">CGMCC 1.3442</strain>
    </source>
</reference>
<keyword evidence="10 15" id="KW-0407">Ion channel</keyword>
<dbReference type="EMBL" id="FNIG01000006">
    <property type="protein sequence ID" value="SDN59426.1"/>
    <property type="molecule type" value="Genomic_DNA"/>
</dbReference>
<evidence type="ECO:0000256" key="4">
    <source>
        <dbReference type="ARBA" id="ARBA00022692"/>
    </source>
</evidence>
<evidence type="ECO:0000256" key="2">
    <source>
        <dbReference type="ARBA" id="ARBA00022448"/>
    </source>
</evidence>
<evidence type="ECO:0000256" key="6">
    <source>
        <dbReference type="ARBA" id="ARBA00022958"/>
    </source>
</evidence>
<dbReference type="SUPFAM" id="SSF51735">
    <property type="entry name" value="NAD(P)-binding Rossmann-fold domains"/>
    <property type="match status" value="1"/>
</dbReference>
<evidence type="ECO:0000259" key="13">
    <source>
        <dbReference type="Pfam" id="PF07885"/>
    </source>
</evidence>
<dbReference type="InterPro" id="IPR003148">
    <property type="entry name" value="RCK_N"/>
</dbReference>
<dbReference type="Pfam" id="PF22614">
    <property type="entry name" value="Slo-like_RCK"/>
    <property type="match status" value="1"/>
</dbReference>
<dbReference type="PANTHER" id="PTHR10027">
    <property type="entry name" value="CALCIUM-ACTIVATED POTASSIUM CHANNEL ALPHA CHAIN"/>
    <property type="match status" value="1"/>
</dbReference>
<feature type="domain" description="RCK N-terminal" evidence="14">
    <location>
        <begin position="138"/>
        <end position="212"/>
    </location>
</feature>
<keyword evidence="4 12" id="KW-0812">Transmembrane</keyword>
<dbReference type="InterPro" id="IPR013099">
    <property type="entry name" value="K_chnl_dom"/>
</dbReference>
<evidence type="ECO:0000256" key="7">
    <source>
        <dbReference type="ARBA" id="ARBA00022989"/>
    </source>
</evidence>
<feature type="domain" description="Potassium channel" evidence="13">
    <location>
        <begin position="23"/>
        <end position="99"/>
    </location>
</feature>
<evidence type="ECO:0000256" key="9">
    <source>
        <dbReference type="ARBA" id="ARBA00023136"/>
    </source>
</evidence>
<organism evidence="15 16">
    <name type="scientific">Tenuibacillus multivorans</name>
    <dbReference type="NCBI Taxonomy" id="237069"/>
    <lineage>
        <taxon>Bacteria</taxon>
        <taxon>Bacillati</taxon>
        <taxon>Bacillota</taxon>
        <taxon>Bacilli</taxon>
        <taxon>Bacillales</taxon>
        <taxon>Bacillaceae</taxon>
        <taxon>Tenuibacillus</taxon>
    </lineage>
</organism>
<dbReference type="Proteomes" id="UP000199334">
    <property type="component" value="Unassembled WGS sequence"/>
</dbReference>
<evidence type="ECO:0000313" key="15">
    <source>
        <dbReference type="EMBL" id="SDN59426.1"/>
    </source>
</evidence>
<keyword evidence="16" id="KW-1185">Reference proteome</keyword>